<dbReference type="PROSITE" id="PS50890">
    <property type="entry name" value="PUA"/>
    <property type="match status" value="1"/>
</dbReference>
<dbReference type="GeneID" id="74568204"/>
<dbReference type="PANTHER" id="PTHR23127">
    <property type="entry name" value="CENTROMERE/MICROTUBULE BINDING PROTEIN CBF5"/>
    <property type="match status" value="1"/>
</dbReference>
<evidence type="ECO:0000256" key="2">
    <source>
        <dbReference type="ARBA" id="ARBA00023235"/>
    </source>
</evidence>
<accession>A0A915SZS1</accession>
<protein>
    <recommendedName>
        <fullName evidence="3">Probable tRNA pseudouridine synthase B</fullName>
        <ecNumber evidence="3">5.4.99.25</ecNumber>
    </recommendedName>
    <alternativeName>
        <fullName evidence="3">tRNA pseudouridine(55) synthase</fullName>
        <shortName evidence="3">Psi55 synthase</shortName>
    </alternativeName>
    <alternativeName>
        <fullName evidence="3">tRNA pseudouridylate synthase</fullName>
    </alternativeName>
    <alternativeName>
        <fullName evidence="3">tRNA-uridine isomerase</fullName>
    </alternativeName>
</protein>
<reference evidence="7" key="1">
    <citation type="journal article" date="2022" name="Int. J. Syst. Evol. Microbiol.">
        <title>Nanobdella aerobiophila gen. nov., sp. nov., a thermoacidophilic, obligate ectosymbiotic archaeon, and proposal of Nanobdellaceae fam. nov., Nanobdellales ord. nov. and Nanobdellia class. nov.</title>
        <authorList>
            <person name="Kato S."/>
            <person name="Ogasawara A."/>
            <person name="Itoh T."/>
            <person name="Sakai H.D."/>
            <person name="Shimizu M."/>
            <person name="Yuki M."/>
            <person name="Kaneko M."/>
            <person name="Takashina T."/>
            <person name="Ohkuma M."/>
        </authorList>
    </citation>
    <scope>NUCLEOTIDE SEQUENCE [LARGE SCALE GENOMIC DNA]</scope>
    <source>
        <strain evidence="7">MJ1</strain>
    </source>
</reference>
<dbReference type="Pfam" id="PF08068">
    <property type="entry name" value="DKCLD"/>
    <property type="match status" value="1"/>
</dbReference>
<feature type="domain" description="Dyskerin-like" evidence="5">
    <location>
        <begin position="1"/>
        <end position="60"/>
    </location>
</feature>
<comment type="function">
    <text evidence="3">Could be responsible for synthesis of pseudouridine from uracil-55 in the psi GC loop of transfer RNAs.</text>
</comment>
<dbReference type="GO" id="GO:0031118">
    <property type="term" value="P:rRNA pseudouridine synthesis"/>
    <property type="evidence" value="ECO:0007669"/>
    <property type="project" value="TreeGrafter"/>
</dbReference>
<dbReference type="Pfam" id="PF16198">
    <property type="entry name" value="TruB_C_2"/>
    <property type="match status" value="1"/>
</dbReference>
<feature type="active site" description="Nucleophile" evidence="3">
    <location>
        <position position="78"/>
    </location>
</feature>
<dbReference type="Pfam" id="PF01472">
    <property type="entry name" value="PUA"/>
    <property type="match status" value="1"/>
</dbReference>
<sequence length="338" mass="38759">MLEYCKLPYENEKYDVIIKEESDTDYKYGSDPWNRPINILLKYSIINLDKPKGPTSHQVSGWIKNILKEKVGHSGTLDPKVTGVLPIGVGRATKILKLLLEAGKEYIAWMHIHKDINEDLVFDTLKKFQGDIIQKPPLKSAVKKIPRNRKIYCIKVLEVDSRDWLLQVSTEAGVYIRKLIDDIGKSLGTKAHMQQLRRVRVGELKERGKYPLVTLQDIIDSIYFYNNEKNEKYIRKVFLPPEIAADHLKKVWIHDSAVNSITYGSNLFVKGISKLYSNINKNDLVAIFTLKNEIVAVGNALMSSKEIIESEKGVAIDIEKVFMEKDIYPKAWKTKTIN</sequence>
<proteinExistence type="inferred from homology"/>
<dbReference type="RefSeq" id="WP_258393584.1">
    <property type="nucleotide sequence ID" value="NZ_AP019769.1"/>
</dbReference>
<evidence type="ECO:0000256" key="1">
    <source>
        <dbReference type="ARBA" id="ARBA00022694"/>
    </source>
</evidence>
<dbReference type="Pfam" id="PF01509">
    <property type="entry name" value="TruB_N"/>
    <property type="match status" value="1"/>
</dbReference>
<evidence type="ECO:0000256" key="3">
    <source>
        <dbReference type="HAMAP-Rule" id="MF_01081"/>
    </source>
</evidence>
<evidence type="ECO:0000313" key="7">
    <source>
        <dbReference type="Proteomes" id="UP001055553"/>
    </source>
</evidence>
<comment type="similarity">
    <text evidence="3">Belongs to the pseudouridine synthase TruB family. Type 2 subfamily.</text>
</comment>
<organism evidence="6 7">
    <name type="scientific">Nanobdella aerobiophila</name>
    <dbReference type="NCBI Taxonomy" id="2586965"/>
    <lineage>
        <taxon>Archaea</taxon>
        <taxon>Nanobdellota</taxon>
        <taxon>Nanobdellia</taxon>
        <taxon>Nanobdellales</taxon>
        <taxon>Nanobdellaceae</taxon>
        <taxon>Nanobdella</taxon>
    </lineage>
</organism>
<dbReference type="Gene3D" id="3.30.2350.10">
    <property type="entry name" value="Pseudouridine synthase"/>
    <property type="match status" value="1"/>
</dbReference>
<evidence type="ECO:0000259" key="5">
    <source>
        <dbReference type="SMART" id="SM01136"/>
    </source>
</evidence>
<dbReference type="Proteomes" id="UP001055553">
    <property type="component" value="Chromosome"/>
</dbReference>
<dbReference type="SMART" id="SM00359">
    <property type="entry name" value="PUA"/>
    <property type="match status" value="1"/>
</dbReference>
<dbReference type="InterPro" id="IPR026326">
    <property type="entry name" value="TruB_arch"/>
</dbReference>
<dbReference type="InterPro" id="IPR036974">
    <property type="entry name" value="PUA_sf"/>
</dbReference>
<dbReference type="InterPro" id="IPR002478">
    <property type="entry name" value="PUA"/>
</dbReference>
<evidence type="ECO:0000313" key="6">
    <source>
        <dbReference type="EMBL" id="BBL45424.1"/>
    </source>
</evidence>
<keyword evidence="2 3" id="KW-0413">Isomerase</keyword>
<dbReference type="GO" id="GO:0031119">
    <property type="term" value="P:tRNA pseudouridine synthesis"/>
    <property type="evidence" value="ECO:0007669"/>
    <property type="project" value="UniProtKB-UniRule"/>
</dbReference>
<dbReference type="GO" id="GO:0003723">
    <property type="term" value="F:RNA binding"/>
    <property type="evidence" value="ECO:0007669"/>
    <property type="project" value="InterPro"/>
</dbReference>
<dbReference type="InterPro" id="IPR020103">
    <property type="entry name" value="PsdUridine_synth_cat_dom_sf"/>
</dbReference>
<dbReference type="GO" id="GO:0160148">
    <property type="term" value="F:tRNA pseudouridine(55) synthase activity"/>
    <property type="evidence" value="ECO:0007669"/>
    <property type="project" value="UniProtKB-EC"/>
</dbReference>
<dbReference type="NCBIfam" id="TIGR00451">
    <property type="entry name" value="unchar_dom_2"/>
    <property type="match status" value="1"/>
</dbReference>
<name>A0A915SZS1_9ARCH</name>
<dbReference type="EMBL" id="AP019769">
    <property type="protein sequence ID" value="BBL45424.1"/>
    <property type="molecule type" value="Genomic_DNA"/>
</dbReference>
<dbReference type="NCBIfam" id="NF003280">
    <property type="entry name" value="PRK04270.1"/>
    <property type="match status" value="1"/>
</dbReference>
<comment type="catalytic activity">
    <reaction evidence="3">
        <text>uridine(55) in tRNA = pseudouridine(55) in tRNA</text>
        <dbReference type="Rhea" id="RHEA:42532"/>
        <dbReference type="Rhea" id="RHEA-COMP:10101"/>
        <dbReference type="Rhea" id="RHEA-COMP:10102"/>
        <dbReference type="ChEBI" id="CHEBI:65314"/>
        <dbReference type="ChEBI" id="CHEBI:65315"/>
        <dbReference type="EC" id="5.4.99.25"/>
    </reaction>
</comment>
<dbReference type="KEGG" id="naer:MJ1_0253"/>
<gene>
    <name evidence="3" type="primary">truB</name>
    <name evidence="6" type="ORF">MJ1_0253</name>
</gene>
<dbReference type="InterPro" id="IPR004521">
    <property type="entry name" value="Uncharacterised_CHP00451"/>
</dbReference>
<keyword evidence="1 3" id="KW-0819">tRNA processing</keyword>
<dbReference type="CDD" id="cd21148">
    <property type="entry name" value="PUA_Cbf5"/>
    <property type="match status" value="1"/>
</dbReference>
<feature type="domain" description="PUA" evidence="4">
    <location>
        <begin position="249"/>
        <end position="323"/>
    </location>
</feature>
<dbReference type="GO" id="GO:0000495">
    <property type="term" value="P:box H/ACA sno(s)RNA 3'-end processing"/>
    <property type="evidence" value="ECO:0007669"/>
    <property type="project" value="TreeGrafter"/>
</dbReference>
<evidence type="ECO:0000259" key="4">
    <source>
        <dbReference type="SMART" id="SM00359"/>
    </source>
</evidence>
<dbReference type="PANTHER" id="PTHR23127:SF0">
    <property type="entry name" value="H_ACA RIBONUCLEOPROTEIN COMPLEX SUBUNIT DKC1"/>
    <property type="match status" value="1"/>
</dbReference>
<dbReference type="InterPro" id="IPR015947">
    <property type="entry name" value="PUA-like_sf"/>
</dbReference>
<dbReference type="SUPFAM" id="SSF55120">
    <property type="entry name" value="Pseudouridine synthase"/>
    <property type="match status" value="1"/>
</dbReference>
<dbReference type="SUPFAM" id="SSF88697">
    <property type="entry name" value="PUA domain-like"/>
    <property type="match status" value="1"/>
</dbReference>
<dbReference type="NCBIfam" id="TIGR00425">
    <property type="entry name" value="CBF5"/>
    <property type="match status" value="1"/>
</dbReference>
<dbReference type="InterPro" id="IPR032819">
    <property type="entry name" value="TruB_C"/>
</dbReference>
<dbReference type="SMART" id="SM01136">
    <property type="entry name" value="DKCLD"/>
    <property type="match status" value="1"/>
</dbReference>
<keyword evidence="7" id="KW-1185">Reference proteome</keyword>
<dbReference type="EC" id="5.4.99.25" evidence="3"/>
<dbReference type="InterPro" id="IPR012960">
    <property type="entry name" value="Dyskerin-like"/>
</dbReference>
<dbReference type="InterPro" id="IPR004802">
    <property type="entry name" value="tRNA_PsdUridine_synth_B_fam"/>
</dbReference>
<dbReference type="HAMAP" id="MF_01081">
    <property type="entry name" value="TruB_arch"/>
    <property type="match status" value="1"/>
</dbReference>
<dbReference type="AlphaFoldDB" id="A0A915SZS1"/>
<dbReference type="InterPro" id="IPR002501">
    <property type="entry name" value="PsdUridine_synth_N"/>
</dbReference>
<dbReference type="GO" id="GO:1990481">
    <property type="term" value="P:mRNA pseudouridine synthesis"/>
    <property type="evidence" value="ECO:0007669"/>
    <property type="project" value="TreeGrafter"/>
</dbReference>
<dbReference type="GO" id="GO:0031120">
    <property type="term" value="P:snRNA pseudouridine synthesis"/>
    <property type="evidence" value="ECO:0007669"/>
    <property type="project" value="TreeGrafter"/>
</dbReference>
<dbReference type="Gene3D" id="2.30.130.10">
    <property type="entry name" value="PUA domain"/>
    <property type="match status" value="1"/>
</dbReference>